<evidence type="ECO:0000256" key="1">
    <source>
        <dbReference type="SAM" id="SignalP"/>
    </source>
</evidence>
<dbReference type="AlphaFoldDB" id="A0A1E3NUD1"/>
<feature type="chain" id="PRO_5009133500" description="Secreted protein" evidence="1">
    <location>
        <begin position="28"/>
        <end position="122"/>
    </location>
</feature>
<feature type="signal peptide" evidence="1">
    <location>
        <begin position="1"/>
        <end position="27"/>
    </location>
</feature>
<dbReference type="RefSeq" id="XP_019020296.1">
    <property type="nucleotide sequence ID" value="XM_019165122.1"/>
</dbReference>
<accession>A0A1E3NUD1</accession>
<protein>
    <recommendedName>
        <fullName evidence="4">Secreted protein</fullName>
    </recommendedName>
</protein>
<evidence type="ECO:0008006" key="4">
    <source>
        <dbReference type="Google" id="ProtNLM"/>
    </source>
</evidence>
<dbReference type="GeneID" id="30181809"/>
<reference evidence="2 3" key="1">
    <citation type="journal article" date="2016" name="Proc. Natl. Acad. Sci. U.S.A.">
        <title>Comparative genomics of biotechnologically important yeasts.</title>
        <authorList>
            <person name="Riley R."/>
            <person name="Haridas S."/>
            <person name="Wolfe K.H."/>
            <person name="Lopes M.R."/>
            <person name="Hittinger C.T."/>
            <person name="Goeker M."/>
            <person name="Salamov A.A."/>
            <person name="Wisecaver J.H."/>
            <person name="Long T.M."/>
            <person name="Calvey C.H."/>
            <person name="Aerts A.L."/>
            <person name="Barry K.W."/>
            <person name="Choi C."/>
            <person name="Clum A."/>
            <person name="Coughlan A.Y."/>
            <person name="Deshpande S."/>
            <person name="Douglass A.P."/>
            <person name="Hanson S.J."/>
            <person name="Klenk H.-P."/>
            <person name="LaButti K.M."/>
            <person name="Lapidus A."/>
            <person name="Lindquist E.A."/>
            <person name="Lipzen A.M."/>
            <person name="Meier-Kolthoff J.P."/>
            <person name="Ohm R.A."/>
            <person name="Otillar R.P."/>
            <person name="Pangilinan J.L."/>
            <person name="Peng Y."/>
            <person name="Rokas A."/>
            <person name="Rosa C.A."/>
            <person name="Scheuner C."/>
            <person name="Sibirny A.A."/>
            <person name="Slot J.C."/>
            <person name="Stielow J.B."/>
            <person name="Sun H."/>
            <person name="Kurtzman C.P."/>
            <person name="Blackwell M."/>
            <person name="Grigoriev I.V."/>
            <person name="Jeffries T.W."/>
        </authorList>
    </citation>
    <scope>NUCLEOTIDE SEQUENCE [LARGE SCALE GENOMIC DNA]</scope>
    <source>
        <strain evidence="2 3">NRRL Y-2026</strain>
    </source>
</reference>
<dbReference type="EMBL" id="KV454001">
    <property type="protein sequence ID" value="ODQ49183.1"/>
    <property type="molecule type" value="Genomic_DNA"/>
</dbReference>
<keyword evidence="3" id="KW-1185">Reference proteome</keyword>
<keyword evidence="1" id="KW-0732">Signal</keyword>
<proteinExistence type="predicted"/>
<organism evidence="2 3">
    <name type="scientific">Pichia membranifaciens NRRL Y-2026</name>
    <dbReference type="NCBI Taxonomy" id="763406"/>
    <lineage>
        <taxon>Eukaryota</taxon>
        <taxon>Fungi</taxon>
        <taxon>Dikarya</taxon>
        <taxon>Ascomycota</taxon>
        <taxon>Saccharomycotina</taxon>
        <taxon>Pichiomycetes</taxon>
        <taxon>Pichiales</taxon>
        <taxon>Pichiaceae</taxon>
        <taxon>Pichia</taxon>
    </lineage>
</organism>
<evidence type="ECO:0000313" key="3">
    <source>
        <dbReference type="Proteomes" id="UP000094455"/>
    </source>
</evidence>
<sequence length="122" mass="13987">MFPVLFSRHRFLPCLLACLLACLPASSVSPASLIWRRVASRRHRLLCLSPELRTRADRPKLAWAGRSTRFCHVRTRRFLRGVFHRSCCSDDDESGPGNCRPRASQAWSSEEVGSIYNSVNRW</sequence>
<name>A0A1E3NUD1_9ASCO</name>
<dbReference type="Proteomes" id="UP000094455">
    <property type="component" value="Unassembled WGS sequence"/>
</dbReference>
<evidence type="ECO:0000313" key="2">
    <source>
        <dbReference type="EMBL" id="ODQ49183.1"/>
    </source>
</evidence>
<gene>
    <name evidence="2" type="ORF">PICMEDRAFT_96885</name>
</gene>